<evidence type="ECO:0000313" key="2">
    <source>
        <dbReference type="Proteomes" id="UP000616346"/>
    </source>
</evidence>
<accession>A0ABR8V957</accession>
<name>A0ABR8V957_9BACT</name>
<organism evidence="1 2">
    <name type="scientific">Phocaeicola faecium</name>
    <dbReference type="NCBI Taxonomy" id="2762213"/>
    <lineage>
        <taxon>Bacteria</taxon>
        <taxon>Pseudomonadati</taxon>
        <taxon>Bacteroidota</taxon>
        <taxon>Bacteroidia</taxon>
        <taxon>Bacteroidales</taxon>
        <taxon>Bacteroidaceae</taxon>
        <taxon>Phocaeicola</taxon>
    </lineage>
</organism>
<dbReference type="EMBL" id="JACSPQ010000001">
    <property type="protein sequence ID" value="MBD8001309.1"/>
    <property type="molecule type" value="Genomic_DNA"/>
</dbReference>
<protein>
    <recommendedName>
        <fullName evidence="3">Capsular biosynthesis protein</fullName>
    </recommendedName>
</protein>
<gene>
    <name evidence="1" type="ORF">H9626_03635</name>
</gene>
<dbReference type="Proteomes" id="UP000616346">
    <property type="component" value="Unassembled WGS sequence"/>
</dbReference>
<keyword evidence="2" id="KW-1185">Reference proteome</keyword>
<dbReference type="RefSeq" id="WP_191709604.1">
    <property type="nucleotide sequence ID" value="NZ_JACSPQ010000001.1"/>
</dbReference>
<reference evidence="1 2" key="1">
    <citation type="submission" date="2020-08" db="EMBL/GenBank/DDBJ databases">
        <title>A Genomic Blueprint of the Chicken Gut Microbiome.</title>
        <authorList>
            <person name="Gilroy R."/>
            <person name="Ravi A."/>
            <person name="Getino M."/>
            <person name="Pursley I."/>
            <person name="Horton D.L."/>
            <person name="Alikhan N.-F."/>
            <person name="Baker D."/>
            <person name="Gharbi K."/>
            <person name="Hall N."/>
            <person name="Watson M."/>
            <person name="Adriaenssens E.M."/>
            <person name="Foster-Nyarko E."/>
            <person name="Jarju S."/>
            <person name="Secka A."/>
            <person name="Antonio M."/>
            <person name="Oren A."/>
            <person name="Chaudhuri R."/>
            <person name="La Ragione R.M."/>
            <person name="Hildebrand F."/>
            <person name="Pallen M.J."/>
        </authorList>
    </citation>
    <scope>NUCLEOTIDE SEQUENCE [LARGE SCALE GENOMIC DNA]</scope>
    <source>
        <strain evidence="1 2">Sa1YUN3</strain>
    </source>
</reference>
<evidence type="ECO:0008006" key="3">
    <source>
        <dbReference type="Google" id="ProtNLM"/>
    </source>
</evidence>
<evidence type="ECO:0000313" key="1">
    <source>
        <dbReference type="EMBL" id="MBD8001309.1"/>
    </source>
</evidence>
<sequence>MKQLIILSQAPLTPQIRRNCYIDEFINAGYTNIEFWDISQYLHPGIKLKDELQDEHIKYIPNIETLSASIDNLNVENSIFILDFPQGWNTRHLFRVLSDKECIYVRIDMYANTYLYISKWKQLSKLFSKQLVHIIKEKTKSILYNFYTKKYHIQPFKRYYSSSALSKVNRTDKINHPDYEELKYSPTTPAVSGKYILFIDTYFGYHPDDKFIYKYNSHASPEEYHESLKKFFAFLEQKYQMPVVIAAHPKSDYPADTFGGRQIIKYKTKDLVFFADKIILQLCNTISWVTLVDKPLIFITTRGYEMYQLRRRRLRMLAQILGMKVFNIDECNWEDITFTNVAQQKRLNYIYTYLTDKEIENRKNIDILTHSFESL</sequence>
<proteinExistence type="predicted"/>
<comment type="caution">
    <text evidence="1">The sequence shown here is derived from an EMBL/GenBank/DDBJ whole genome shotgun (WGS) entry which is preliminary data.</text>
</comment>